<evidence type="ECO:0000313" key="4">
    <source>
        <dbReference type="Proteomes" id="UP000815325"/>
    </source>
</evidence>
<sequence length="255" mass="27143">ADAAAQVSPFLAFWRMPKSAYFTSLRHCPALVSDAAAQVAGGAQAGDVLALLENSLKPIERYAVRLLEEFNPVDVEAAVRAALDKMQAGGEGERSFSLDEMVRRKDEAEAAYEDSEDQGLVVEDWDTEAANAEYRQLAEAAQRQMEADEAALAAAIAEEERAAAAAAEAAAQQGLIYGEDGTAMDAWGNVVHMEGMQPQVAGPSVGVGKAGGKGRGGRAQAARSTLVEEEEMSEETTDEGPEELEVRGMWCHLLL</sequence>
<dbReference type="EMBL" id="MU069491">
    <property type="protein sequence ID" value="KAF5841239.1"/>
    <property type="molecule type" value="Genomic_DNA"/>
</dbReference>
<feature type="compositionally biased region" description="Acidic residues" evidence="2">
    <location>
        <begin position="227"/>
        <end position="242"/>
    </location>
</feature>
<gene>
    <name evidence="3" type="ORF">DUNSADRAFT_13884</name>
</gene>
<organism evidence="3 4">
    <name type="scientific">Dunaliella salina</name>
    <name type="common">Green alga</name>
    <name type="synonym">Protococcus salinus</name>
    <dbReference type="NCBI Taxonomy" id="3046"/>
    <lineage>
        <taxon>Eukaryota</taxon>
        <taxon>Viridiplantae</taxon>
        <taxon>Chlorophyta</taxon>
        <taxon>core chlorophytes</taxon>
        <taxon>Chlorophyceae</taxon>
        <taxon>CS clade</taxon>
        <taxon>Chlamydomonadales</taxon>
        <taxon>Dunaliellaceae</taxon>
        <taxon>Dunaliella</taxon>
    </lineage>
</organism>
<accession>A0ABQ7H303</accession>
<dbReference type="Proteomes" id="UP000815325">
    <property type="component" value="Unassembled WGS sequence"/>
</dbReference>
<feature type="coiled-coil region" evidence="1">
    <location>
        <begin position="98"/>
        <end position="158"/>
    </location>
</feature>
<keyword evidence="4" id="KW-1185">Reference proteome</keyword>
<keyword evidence="1" id="KW-0175">Coiled coil</keyword>
<protein>
    <submittedName>
        <fullName evidence="3">Uncharacterized protein</fullName>
    </submittedName>
</protein>
<feature type="region of interest" description="Disordered" evidence="2">
    <location>
        <begin position="206"/>
        <end position="242"/>
    </location>
</feature>
<feature type="non-terminal residue" evidence="3">
    <location>
        <position position="1"/>
    </location>
</feature>
<evidence type="ECO:0000256" key="2">
    <source>
        <dbReference type="SAM" id="MobiDB-lite"/>
    </source>
</evidence>
<comment type="caution">
    <text evidence="3">The sequence shown here is derived from an EMBL/GenBank/DDBJ whole genome shotgun (WGS) entry which is preliminary data.</text>
</comment>
<evidence type="ECO:0000313" key="3">
    <source>
        <dbReference type="EMBL" id="KAF5841239.1"/>
    </source>
</evidence>
<evidence type="ECO:0000256" key="1">
    <source>
        <dbReference type="SAM" id="Coils"/>
    </source>
</evidence>
<reference evidence="3" key="1">
    <citation type="submission" date="2017-08" db="EMBL/GenBank/DDBJ databases">
        <authorList>
            <person name="Polle J.E."/>
            <person name="Barry K."/>
            <person name="Cushman J."/>
            <person name="Schmutz J."/>
            <person name="Tran D."/>
            <person name="Hathwaick L.T."/>
            <person name="Yim W.C."/>
            <person name="Jenkins J."/>
            <person name="Mckie-Krisberg Z.M."/>
            <person name="Prochnik S."/>
            <person name="Lindquist E."/>
            <person name="Dockter R.B."/>
            <person name="Adam C."/>
            <person name="Molina H."/>
            <person name="Bunkerborg J."/>
            <person name="Jin E."/>
            <person name="Buchheim M."/>
            <person name="Magnuson J."/>
        </authorList>
    </citation>
    <scope>NUCLEOTIDE SEQUENCE</scope>
    <source>
        <strain evidence="3">CCAP 19/18</strain>
    </source>
</reference>
<proteinExistence type="predicted"/>
<name>A0ABQ7H303_DUNSA</name>